<evidence type="ECO:0000259" key="2">
    <source>
        <dbReference type="Pfam" id="PF02470"/>
    </source>
</evidence>
<organism evidence="3">
    <name type="scientific">Paraconexibacter sp. AEG42_29</name>
    <dbReference type="NCBI Taxonomy" id="2997339"/>
    <lineage>
        <taxon>Bacteria</taxon>
        <taxon>Bacillati</taxon>
        <taxon>Actinomycetota</taxon>
        <taxon>Thermoleophilia</taxon>
        <taxon>Solirubrobacterales</taxon>
        <taxon>Paraconexibacteraceae</taxon>
        <taxon>Paraconexibacter</taxon>
    </lineage>
</organism>
<evidence type="ECO:0000256" key="1">
    <source>
        <dbReference type="SAM" id="Phobius"/>
    </source>
</evidence>
<dbReference type="EMBL" id="CP114014">
    <property type="protein sequence ID" value="XAY07344.1"/>
    <property type="molecule type" value="Genomic_DNA"/>
</dbReference>
<reference evidence="3" key="1">
    <citation type="submission" date="2022-12" db="EMBL/GenBank/DDBJ databases">
        <title>Paraconexibacter alkalitolerans sp. nov. and Baekduia alba sp. nov., isolated from soil and emended description of the genera Paraconexibacter (Chun et al., 2020) and Baekduia (An et al., 2020).</title>
        <authorList>
            <person name="Vieira S."/>
            <person name="Huber K.J."/>
            <person name="Geppert A."/>
            <person name="Wolf J."/>
            <person name="Neumann-Schaal M."/>
            <person name="Muesken M."/>
            <person name="Overmann J."/>
        </authorList>
    </citation>
    <scope>NUCLEOTIDE SEQUENCE</scope>
    <source>
        <strain evidence="3">AEG42_29</strain>
    </source>
</reference>
<name>A0AAU7B0A5_9ACTN</name>
<keyword evidence="1" id="KW-1133">Transmembrane helix</keyword>
<evidence type="ECO:0000313" key="3">
    <source>
        <dbReference type="EMBL" id="XAY07344.1"/>
    </source>
</evidence>
<keyword evidence="1" id="KW-0812">Transmembrane</keyword>
<gene>
    <name evidence="3" type="ORF">DSM112329_04225</name>
</gene>
<proteinExistence type="predicted"/>
<feature type="transmembrane region" description="Helical" evidence="1">
    <location>
        <begin position="12"/>
        <end position="31"/>
    </location>
</feature>
<keyword evidence="1" id="KW-0472">Membrane</keyword>
<dbReference type="RefSeq" id="WP_354698542.1">
    <property type="nucleotide sequence ID" value="NZ_CP114014.1"/>
</dbReference>
<dbReference type="PANTHER" id="PTHR33371:SF4">
    <property type="entry name" value="INTERMEMBRANE PHOSPHOLIPID TRANSPORT SYSTEM BINDING PROTEIN MLAD"/>
    <property type="match status" value="1"/>
</dbReference>
<sequence>MQAPALGRQRLIGLATIVLSLGLIIAIFTGAPGKILGGDGREVVVNFRSAAQVIPGAPVRIDGVKVGAVKSIDAQADGKSARVTLKLDSSADELYGDARAALRWRTVLGSAFYVALIPGHPSAGELGDAAIPPSRTTTQVELDDITSVLQGGARAGLKRLPGEVAAALSDPAVPSAAFDALADVAPQTGRAFRSLRGERRGGADLRALVDNTSRTVDALGADPSRLRALIEGAASTLSTTASREAAIRTTLRRAPSTLVDTNVTLDRLRTTLGVVDPLVDRLERSVGQLQPTLSRVRTVALKADTLLMDARPLLRDLRPAVRSVALLAQSGKPLLDGLTPSVSRVDRTIIPAFARKWPETGISTTVMTGAALAGLAGIAGQKDINGHFVRFPLTSGSGSAYLPCQAFPNNPDFSPAQQLQCESVDDVLGQLFNPPASRKTRAKEGRP</sequence>
<protein>
    <recommendedName>
        <fullName evidence="2">Mce/MlaD domain-containing protein</fullName>
    </recommendedName>
</protein>
<dbReference type="Pfam" id="PF02470">
    <property type="entry name" value="MlaD"/>
    <property type="match status" value="1"/>
</dbReference>
<dbReference type="InterPro" id="IPR003399">
    <property type="entry name" value="Mce/MlaD"/>
</dbReference>
<dbReference type="InterPro" id="IPR052336">
    <property type="entry name" value="MlaD_Phospholipid_Transporter"/>
</dbReference>
<dbReference type="KEGG" id="parq:DSM112329_04225"/>
<dbReference type="PANTHER" id="PTHR33371">
    <property type="entry name" value="INTERMEMBRANE PHOSPHOLIPID TRANSPORT SYSTEM BINDING PROTEIN MLAD-RELATED"/>
    <property type="match status" value="1"/>
</dbReference>
<accession>A0AAU7B0A5</accession>
<dbReference type="AlphaFoldDB" id="A0AAU7B0A5"/>
<feature type="domain" description="Mce/MlaD" evidence="2">
    <location>
        <begin position="40"/>
        <end position="119"/>
    </location>
</feature>